<keyword evidence="3" id="KW-1185">Reference proteome</keyword>
<dbReference type="AlphaFoldDB" id="A0A6J4G756"/>
<feature type="region of interest" description="Disordered" evidence="1">
    <location>
        <begin position="121"/>
        <end position="150"/>
    </location>
</feature>
<gene>
    <name evidence="2" type="ORF">FLA105534_00362</name>
</gene>
<dbReference type="Proteomes" id="UP000479938">
    <property type="component" value="Unassembled WGS sequence"/>
</dbReference>
<accession>A0A6J4G756</accession>
<sequence length="150" mass="17394">MRKLILCFVLTSIISYGQKPAVTKSAVRPDWGPISSSYFRYYYLPDIDTYYDIEKSNFISVKNGKWIAEKTLPTRYKNYNLYNGYKVIINDYNGNEPYRDHKSHLARYPKESKDKIHKTFQTVNASSDKSTTAEKGTQKSTPSIPATKRK</sequence>
<proteinExistence type="predicted"/>
<dbReference type="RefSeq" id="WP_173969143.1">
    <property type="nucleotide sequence ID" value="NZ_CADCSU010000030.1"/>
</dbReference>
<protein>
    <submittedName>
        <fullName evidence="2">Uncharacterized protein</fullName>
    </submittedName>
</protein>
<dbReference type="EMBL" id="CADCSU010000030">
    <property type="protein sequence ID" value="CAA9194876.1"/>
    <property type="molecule type" value="Genomic_DNA"/>
</dbReference>
<feature type="compositionally biased region" description="Polar residues" evidence="1">
    <location>
        <begin position="121"/>
        <end position="144"/>
    </location>
</feature>
<evidence type="ECO:0000256" key="1">
    <source>
        <dbReference type="SAM" id="MobiDB-lite"/>
    </source>
</evidence>
<evidence type="ECO:0000313" key="2">
    <source>
        <dbReference type="EMBL" id="CAA9194876.1"/>
    </source>
</evidence>
<evidence type="ECO:0000313" key="3">
    <source>
        <dbReference type="Proteomes" id="UP000479938"/>
    </source>
</evidence>
<organism evidence="2 3">
    <name type="scientific">Flavobacterium bizetiae</name>
    <dbReference type="NCBI Taxonomy" id="2704140"/>
    <lineage>
        <taxon>Bacteria</taxon>
        <taxon>Pseudomonadati</taxon>
        <taxon>Bacteroidota</taxon>
        <taxon>Flavobacteriia</taxon>
        <taxon>Flavobacteriales</taxon>
        <taxon>Flavobacteriaceae</taxon>
        <taxon>Flavobacterium</taxon>
    </lineage>
</organism>
<name>A0A6J4G756_9FLAO</name>
<reference evidence="2 3" key="1">
    <citation type="submission" date="2020-02" db="EMBL/GenBank/DDBJ databases">
        <authorList>
            <person name="Criscuolo A."/>
        </authorList>
    </citation>
    <scope>NUCLEOTIDE SEQUENCE [LARGE SCALE GENOMIC DNA]</scope>
    <source>
        <strain evidence="2">CIP105534</strain>
    </source>
</reference>